<keyword evidence="3" id="KW-1185">Reference proteome</keyword>
<gene>
    <name evidence="2" type="ORF">DSM04_11014</name>
</gene>
<evidence type="ECO:0008006" key="4">
    <source>
        <dbReference type="Google" id="ProtNLM"/>
    </source>
</evidence>
<evidence type="ECO:0000256" key="1">
    <source>
        <dbReference type="SAM" id="SignalP"/>
    </source>
</evidence>
<sequence>MLKKKTSLLIILLLNFFLLKTQAQKNDNYWDISSSKSIVWNVNKTDSYPHGDNIEMSGKKVSAIIYYDVNEDKELSLKREIIYPQLRTIEEDWRKYRAYYKKIYADESEPTVTAGGSNLVFKKVDSVEINGKITFYHTPVQEIILKRTLFPSMNQRVFVENWELVNTSDTTKELQIGKTDTLDQLRGYKGNYTSHVYNDADSAINLLPHSSYNFTLYFSAAIDQEPIKGFKYKEIEKERNQFLKKIEENLVLETSNPVIDQLFYFSKIRASESIFESEMGLVHSPGGGNYYIGIWANDQAEYSGPFFPFLGYETGIEAAKNAYLMFLKNIPEDSSPICYSFEIDGELPSCGKDRGDAAMIAYGASQFLLRSADKKFAKKIWPLIEWSLNYCHNNRNKEGVVLSETDEMEGRISTGEANLSTNSLYYGGLLNASYLAKELGFQELSAQYSKRSFEMAHAIEEYFGDNIEGLNTYRYFKGNTHLRHWICLPLVMGIEKRAEETANALLEKLWTANGVLVELDPSSTKPEVFWDRGTLYALRGTFKAELFDQSLHKLVDYSNKRLLGDHVPYPIEAFPENNMKHLSAESALYCRLIIEGILSFEQTEFNSFSITPQLNDDLSRLSLKNLYIGEKAISIDLELIEDKIDTKIYLNGVELINKRVKSGEEVTLKI</sequence>
<comment type="caution">
    <text evidence="2">The sequence shown here is derived from an EMBL/GenBank/DDBJ whole genome shotgun (WGS) entry which is preliminary data.</text>
</comment>
<dbReference type="InterPro" id="IPR012341">
    <property type="entry name" value="6hp_glycosidase-like_sf"/>
</dbReference>
<dbReference type="InterPro" id="IPR008928">
    <property type="entry name" value="6-hairpin_glycosidase_sf"/>
</dbReference>
<accession>A0A4Q0NQB7</accession>
<dbReference type="AlphaFoldDB" id="A0A4Q0NQB7"/>
<dbReference type="GO" id="GO:0005975">
    <property type="term" value="P:carbohydrate metabolic process"/>
    <property type="evidence" value="ECO:0007669"/>
    <property type="project" value="InterPro"/>
</dbReference>
<protein>
    <recommendedName>
        <fullName evidence="4">Six-hairpin glycosidase-like protein</fullName>
    </recommendedName>
</protein>
<dbReference type="Proteomes" id="UP000289821">
    <property type="component" value="Unassembled WGS sequence"/>
</dbReference>
<feature type="signal peptide" evidence="1">
    <location>
        <begin position="1"/>
        <end position="23"/>
    </location>
</feature>
<keyword evidence="1" id="KW-0732">Signal</keyword>
<organism evidence="2 3">
    <name type="scientific">Leeuwenhoekiella aestuarii</name>
    <dbReference type="NCBI Taxonomy" id="2249426"/>
    <lineage>
        <taxon>Bacteria</taxon>
        <taxon>Pseudomonadati</taxon>
        <taxon>Bacteroidota</taxon>
        <taxon>Flavobacteriia</taxon>
        <taxon>Flavobacteriales</taxon>
        <taxon>Flavobacteriaceae</taxon>
        <taxon>Leeuwenhoekiella</taxon>
    </lineage>
</organism>
<name>A0A4Q0NQB7_9FLAO</name>
<dbReference type="SUPFAM" id="SSF48208">
    <property type="entry name" value="Six-hairpin glycosidases"/>
    <property type="match status" value="1"/>
</dbReference>
<feature type="chain" id="PRO_5020543226" description="Six-hairpin glycosidase-like protein" evidence="1">
    <location>
        <begin position="24"/>
        <end position="670"/>
    </location>
</feature>
<evidence type="ECO:0000313" key="3">
    <source>
        <dbReference type="Proteomes" id="UP000289821"/>
    </source>
</evidence>
<evidence type="ECO:0000313" key="2">
    <source>
        <dbReference type="EMBL" id="RXG11522.1"/>
    </source>
</evidence>
<proteinExistence type="predicted"/>
<dbReference type="Gene3D" id="1.50.10.10">
    <property type="match status" value="1"/>
</dbReference>
<reference evidence="2 3" key="1">
    <citation type="submission" date="2018-07" db="EMBL/GenBank/DDBJ databases">
        <title>Leeuwenhoekiella genomics.</title>
        <authorList>
            <person name="Tahon G."/>
            <person name="Willems A."/>
        </authorList>
    </citation>
    <scope>NUCLEOTIDE SEQUENCE [LARGE SCALE GENOMIC DNA]</scope>
    <source>
        <strain evidence="2 3">R-50232</strain>
    </source>
</reference>
<dbReference type="EMBL" id="QOVI01000010">
    <property type="protein sequence ID" value="RXG11522.1"/>
    <property type="molecule type" value="Genomic_DNA"/>
</dbReference>